<organism evidence="2 3">
    <name type="scientific">Flavobacterium humidisoli</name>
    <dbReference type="NCBI Taxonomy" id="2937442"/>
    <lineage>
        <taxon>Bacteria</taxon>
        <taxon>Pseudomonadati</taxon>
        <taxon>Bacteroidota</taxon>
        <taxon>Flavobacteriia</taxon>
        <taxon>Flavobacteriales</taxon>
        <taxon>Flavobacteriaceae</taxon>
        <taxon>Flavobacterium</taxon>
    </lineage>
</organism>
<evidence type="ECO:0000313" key="2">
    <source>
        <dbReference type="EMBL" id="UPZ16922.1"/>
    </source>
</evidence>
<dbReference type="EMBL" id="CP096829">
    <property type="protein sequence ID" value="UPZ16922.1"/>
    <property type="molecule type" value="Genomic_DNA"/>
</dbReference>
<keyword evidence="1" id="KW-1133">Transmembrane helix</keyword>
<feature type="transmembrane region" description="Helical" evidence="1">
    <location>
        <begin position="32"/>
        <end position="53"/>
    </location>
</feature>
<gene>
    <name evidence="2" type="ORF">M0M44_06150</name>
</gene>
<reference evidence="2 3" key="1">
    <citation type="submission" date="2022-04" db="EMBL/GenBank/DDBJ databases">
        <authorList>
            <person name="Ra J.-S."/>
            <person name="Kim S.-B."/>
        </authorList>
    </citation>
    <scope>NUCLEOTIDE SEQUENCE [LARGE SCALE GENOMIC DNA]</scope>
    <source>
        <strain evidence="2 3">MMS21-Er5</strain>
    </source>
</reference>
<name>A0ABY4LVQ1_9FLAO</name>
<keyword evidence="1" id="KW-0812">Transmembrane</keyword>
<evidence type="ECO:0000313" key="3">
    <source>
        <dbReference type="Proteomes" id="UP000829998"/>
    </source>
</evidence>
<dbReference type="RefSeq" id="WP_248728977.1">
    <property type="nucleotide sequence ID" value="NZ_CP096829.1"/>
</dbReference>
<keyword evidence="3" id="KW-1185">Reference proteome</keyword>
<proteinExistence type="predicted"/>
<keyword evidence="1" id="KW-0472">Membrane</keyword>
<dbReference type="Proteomes" id="UP000829998">
    <property type="component" value="Chromosome"/>
</dbReference>
<sequence>MKRSNVLFPVFIVIIGWFIGGFGFTTKLGHPISTICFYLGLGLIFLGFISFILRVKNK</sequence>
<accession>A0ABY4LVQ1</accession>
<evidence type="ECO:0000256" key="1">
    <source>
        <dbReference type="SAM" id="Phobius"/>
    </source>
</evidence>
<feature type="transmembrane region" description="Helical" evidence="1">
    <location>
        <begin position="7"/>
        <end position="26"/>
    </location>
</feature>
<protein>
    <submittedName>
        <fullName evidence="2">Dolichyl-diphosphooligosaccharide--protein glycosyltransferase subunit 2</fullName>
    </submittedName>
</protein>